<protein>
    <recommendedName>
        <fullName evidence="2">CEL-III C-terminal domain-containing protein</fullName>
    </recommendedName>
</protein>
<proteinExistence type="predicted"/>
<dbReference type="Pfam" id="PF18054">
    <property type="entry name" value="CEL_III_C"/>
    <property type="match status" value="1"/>
</dbReference>
<sequence length="428" mass="46307">MNICISVMGSRFVASSILMLICAACGEWIACGSEGGNCDPRPNNAWVRYGSDETWNYRFLANASAPCDSNFFGKPKGSTVNSCYFLKAEKPLPPLVYAGKEGKDFVLYLKPANQPPANSFFITELYYGDRVDGEYMVENGFGFLSCSSDQFGAQPPSNGIGRHCYTSPGGLVVPVRECATDSEPCAVPDASAIYPLLYVGKSGPMDTVILKNASSNGEYSCSKSSLFPGKYPPQQSENKCYFSETGKIQFVVPTGEWKQVESCEGNITCSYSLCYGVTSTTSAAATGAWSSSLSATIEAGIRFEQASLTTEVSASVSETISSAYSQVATKSCEASCDIGPNGQAFLWQWQLLTGEVNYENADRVLEPFKTFACNYICTNSTQAPQCPPGYCSDSACQTCTTDIYGDSKRPKPLNLSSWNASHRIVRWF</sequence>
<dbReference type="InterPro" id="IPR041014">
    <property type="entry name" value="CEL_III_C"/>
</dbReference>
<keyword evidence="1" id="KW-0732">Signal</keyword>
<reference evidence="3" key="1">
    <citation type="submission" date="2021-01" db="EMBL/GenBank/DDBJ databases">
        <authorList>
            <person name="Corre E."/>
            <person name="Pelletier E."/>
            <person name="Niang G."/>
            <person name="Scheremetjew M."/>
            <person name="Finn R."/>
            <person name="Kale V."/>
            <person name="Holt S."/>
            <person name="Cochrane G."/>
            <person name="Meng A."/>
            <person name="Brown T."/>
            <person name="Cohen L."/>
        </authorList>
    </citation>
    <scope>NUCLEOTIDE SEQUENCE</scope>
    <source>
        <strain evidence="3">DIVA3 518/3/11/1/6</strain>
    </source>
</reference>
<dbReference type="AlphaFoldDB" id="A0A7S4ID01"/>
<dbReference type="EMBL" id="HBKP01015580">
    <property type="protein sequence ID" value="CAE2225787.1"/>
    <property type="molecule type" value="Transcribed_RNA"/>
</dbReference>
<dbReference type="Gene3D" id="3.30.1750.10">
    <property type="entry name" value="Hemolytic lectin CEL-III, C-terminal domain"/>
    <property type="match status" value="1"/>
</dbReference>
<feature type="signal peptide" evidence="1">
    <location>
        <begin position="1"/>
        <end position="26"/>
    </location>
</feature>
<evidence type="ECO:0000256" key="1">
    <source>
        <dbReference type="SAM" id="SignalP"/>
    </source>
</evidence>
<accession>A0A7S4ID01</accession>
<organism evidence="3">
    <name type="scientific">Vannella robusta</name>
    <dbReference type="NCBI Taxonomy" id="1487602"/>
    <lineage>
        <taxon>Eukaryota</taxon>
        <taxon>Amoebozoa</taxon>
        <taxon>Discosea</taxon>
        <taxon>Flabellinia</taxon>
        <taxon>Vannellidae</taxon>
        <taxon>Vannella</taxon>
    </lineage>
</organism>
<dbReference type="SUPFAM" id="SSF111265">
    <property type="entry name" value="Hemolytic lectin CEL-III, C-terminal domain"/>
    <property type="match status" value="1"/>
</dbReference>
<dbReference type="InterPro" id="IPR028988">
    <property type="entry name" value="CEL-III_C_sf"/>
</dbReference>
<gene>
    <name evidence="3" type="ORF">VSP0166_LOCUS11041</name>
</gene>
<evidence type="ECO:0000259" key="2">
    <source>
        <dbReference type="Pfam" id="PF18054"/>
    </source>
</evidence>
<name>A0A7S4ID01_9EUKA</name>
<feature type="domain" description="CEL-III C-terminal" evidence="2">
    <location>
        <begin position="255"/>
        <end position="399"/>
    </location>
</feature>
<feature type="chain" id="PRO_5031120341" description="CEL-III C-terminal domain-containing protein" evidence="1">
    <location>
        <begin position="27"/>
        <end position="428"/>
    </location>
</feature>
<evidence type="ECO:0000313" key="3">
    <source>
        <dbReference type="EMBL" id="CAE2225787.1"/>
    </source>
</evidence>